<dbReference type="CDD" id="cd00303">
    <property type="entry name" value="retropepsin_like"/>
    <property type="match status" value="1"/>
</dbReference>
<proteinExistence type="predicted"/>
<dbReference type="InterPro" id="IPR021109">
    <property type="entry name" value="Peptidase_aspartic_dom_sf"/>
</dbReference>
<protein>
    <submittedName>
        <fullName evidence="1">Uncharacterized protein</fullName>
    </submittedName>
</protein>
<accession>A0AAV6XGN9</accession>
<dbReference type="EMBL" id="WHWC01000005">
    <property type="protein sequence ID" value="KAG8382196.1"/>
    <property type="molecule type" value="Genomic_DNA"/>
</dbReference>
<dbReference type="Proteomes" id="UP000826271">
    <property type="component" value="Unassembled WGS sequence"/>
</dbReference>
<keyword evidence="2" id="KW-1185">Reference proteome</keyword>
<reference evidence="1" key="1">
    <citation type="submission" date="2019-10" db="EMBL/GenBank/DDBJ databases">
        <authorList>
            <person name="Zhang R."/>
            <person name="Pan Y."/>
            <person name="Wang J."/>
            <person name="Ma R."/>
            <person name="Yu S."/>
        </authorList>
    </citation>
    <scope>NUCLEOTIDE SEQUENCE</scope>
    <source>
        <strain evidence="1">LA-IB0</strain>
        <tissue evidence="1">Leaf</tissue>
    </source>
</reference>
<sequence>MSGIVVQGLEEGDFADSLVGEPANNLDELLRPADKYVLIEESRYAKMKWQESKEANRCQKKISSPKEGETSLQKESRITIGPKVTTGDLTTGIQTTIGKLHISLVTIMLRTRNQEQHASFKLMMVRTGNIITFDDSGLQGLSLPHEDAMVISATIANIEVKVILIDSVSAMDVMFFHTFKEMQIDSSHLVPLNIPLVGFSGEMVHTKCETSLPLSLGTKPQRRTHMMKFLVVDSPDSAYNIILGRSTLNTLQAIVSSLHRKMKFPTCKEQGKKRKPNLSPRMSL</sequence>
<evidence type="ECO:0000313" key="1">
    <source>
        <dbReference type="EMBL" id="KAG8382196.1"/>
    </source>
</evidence>
<evidence type="ECO:0000313" key="2">
    <source>
        <dbReference type="Proteomes" id="UP000826271"/>
    </source>
</evidence>
<comment type="caution">
    <text evidence="1">The sequence shown here is derived from an EMBL/GenBank/DDBJ whole genome shotgun (WGS) entry which is preliminary data.</text>
</comment>
<name>A0AAV6XGN9_9LAMI</name>
<dbReference type="Gene3D" id="2.40.70.10">
    <property type="entry name" value="Acid Proteases"/>
    <property type="match status" value="1"/>
</dbReference>
<gene>
    <name evidence="1" type="ORF">BUALT_Bualt05G0051600</name>
</gene>
<dbReference type="PANTHER" id="PTHR33240">
    <property type="entry name" value="OS08G0508500 PROTEIN"/>
    <property type="match status" value="1"/>
</dbReference>
<dbReference type="PANTHER" id="PTHR33240:SF15">
    <property type="entry name" value="GAG-PRO-LIKE PROTEIN"/>
    <property type="match status" value="1"/>
</dbReference>
<organism evidence="1 2">
    <name type="scientific">Buddleja alternifolia</name>
    <dbReference type="NCBI Taxonomy" id="168488"/>
    <lineage>
        <taxon>Eukaryota</taxon>
        <taxon>Viridiplantae</taxon>
        <taxon>Streptophyta</taxon>
        <taxon>Embryophyta</taxon>
        <taxon>Tracheophyta</taxon>
        <taxon>Spermatophyta</taxon>
        <taxon>Magnoliopsida</taxon>
        <taxon>eudicotyledons</taxon>
        <taxon>Gunneridae</taxon>
        <taxon>Pentapetalae</taxon>
        <taxon>asterids</taxon>
        <taxon>lamiids</taxon>
        <taxon>Lamiales</taxon>
        <taxon>Scrophulariaceae</taxon>
        <taxon>Buddlejeae</taxon>
        <taxon>Buddleja</taxon>
    </lineage>
</organism>
<dbReference type="AlphaFoldDB" id="A0AAV6XGN9"/>